<feature type="signal peptide" evidence="1">
    <location>
        <begin position="1"/>
        <end position="22"/>
    </location>
</feature>
<keyword evidence="1" id="KW-0732">Signal</keyword>
<dbReference type="RefSeq" id="WP_139164033.1">
    <property type="nucleotide sequence ID" value="NZ_FMUX01000016.1"/>
</dbReference>
<name>A0A1G5HX58_9BACT</name>
<dbReference type="EMBL" id="FMUX01000016">
    <property type="protein sequence ID" value="SCY68304.1"/>
    <property type="molecule type" value="Genomic_DNA"/>
</dbReference>
<reference evidence="2 3" key="1">
    <citation type="submission" date="2016-10" db="EMBL/GenBank/DDBJ databases">
        <authorList>
            <person name="de Groot N.N."/>
        </authorList>
    </citation>
    <scope>NUCLEOTIDE SEQUENCE [LARGE SCALE GENOMIC DNA]</scope>
    <source>
        <strain evidence="2 3">AA1</strain>
    </source>
</reference>
<evidence type="ECO:0008006" key="4">
    <source>
        <dbReference type="Google" id="ProtNLM"/>
    </source>
</evidence>
<dbReference type="Proteomes" id="UP000198870">
    <property type="component" value="Unassembled WGS sequence"/>
</dbReference>
<evidence type="ECO:0000313" key="3">
    <source>
        <dbReference type="Proteomes" id="UP000198870"/>
    </source>
</evidence>
<sequence length="302" mass="33501">MKLKISLLSVLFVFCWVPLACACTGFAVYGEQIVYGMNFDYFSIPLKFLIESRGGMNVFHLAFLYEKTQDDPRFRNYYAKTCGMNDRGLFCSCQEVEPYVQGLESLGEGEGDIGDQYDALETCTCVDDVRRLIPSTRWVQSPGPSVHNLFADTGGHAMVTETDNRDHVITDMGGDFLVMANFPNHAMAGKPLDEVVGVGAERYRRAHTYLAAHKQSFGVSQGFDLLGQVVCDDPGCTTLCSMVCLPRERTIYLTTDPKMEKIWKVSLGRNVIETDRGYAASIQHPLGHEGILAADLESMACP</sequence>
<dbReference type="InterPro" id="IPR029055">
    <property type="entry name" value="Ntn_hydrolases_N"/>
</dbReference>
<organism evidence="2 3">
    <name type="scientific">Desulfoluna spongiiphila</name>
    <dbReference type="NCBI Taxonomy" id="419481"/>
    <lineage>
        <taxon>Bacteria</taxon>
        <taxon>Pseudomonadati</taxon>
        <taxon>Thermodesulfobacteriota</taxon>
        <taxon>Desulfobacteria</taxon>
        <taxon>Desulfobacterales</taxon>
        <taxon>Desulfolunaceae</taxon>
        <taxon>Desulfoluna</taxon>
    </lineage>
</organism>
<dbReference type="OrthoDB" id="1884850at2"/>
<feature type="chain" id="PRO_5011596845" description="Linear amide C-N hydrolases, choloylglycine hydrolase family" evidence="1">
    <location>
        <begin position="23"/>
        <end position="302"/>
    </location>
</feature>
<dbReference type="PROSITE" id="PS51257">
    <property type="entry name" value="PROKAR_LIPOPROTEIN"/>
    <property type="match status" value="1"/>
</dbReference>
<evidence type="ECO:0000256" key="1">
    <source>
        <dbReference type="SAM" id="SignalP"/>
    </source>
</evidence>
<dbReference type="AlphaFoldDB" id="A0A1G5HX58"/>
<keyword evidence="3" id="KW-1185">Reference proteome</keyword>
<dbReference type="Gene3D" id="3.60.60.10">
    <property type="entry name" value="Penicillin V Acylase, Chain A"/>
    <property type="match status" value="1"/>
</dbReference>
<gene>
    <name evidence="2" type="ORF">SAMN05216233_11650</name>
</gene>
<dbReference type="SUPFAM" id="SSF56235">
    <property type="entry name" value="N-terminal nucleophile aminohydrolases (Ntn hydrolases)"/>
    <property type="match status" value="1"/>
</dbReference>
<proteinExistence type="predicted"/>
<protein>
    <recommendedName>
        <fullName evidence="4">Linear amide C-N hydrolases, choloylglycine hydrolase family</fullName>
    </recommendedName>
</protein>
<accession>A0A1G5HX58</accession>
<evidence type="ECO:0000313" key="2">
    <source>
        <dbReference type="EMBL" id="SCY68304.1"/>
    </source>
</evidence>